<evidence type="ECO:0000256" key="6">
    <source>
        <dbReference type="SAM" id="Phobius"/>
    </source>
</evidence>
<evidence type="ECO:0000256" key="4">
    <source>
        <dbReference type="ARBA" id="ARBA00023136"/>
    </source>
</evidence>
<dbReference type="Proteomes" id="UP000503349">
    <property type="component" value="Chromosome 15"/>
</dbReference>
<feature type="region of interest" description="Disordered" evidence="5">
    <location>
        <begin position="1"/>
        <end position="136"/>
    </location>
</feature>
<reference evidence="8 9" key="1">
    <citation type="submission" date="2019-02" db="EMBL/GenBank/DDBJ databases">
        <title>Opniocepnalus argus genome.</title>
        <authorList>
            <person name="Zhou C."/>
            <person name="Xiao S."/>
        </authorList>
    </citation>
    <scope>NUCLEOTIDE SEQUENCE [LARGE SCALE GENOMIC DNA]</scope>
    <source>
        <strain evidence="8">OARG1902GOOAL</strain>
        <tissue evidence="8">Muscle</tissue>
    </source>
</reference>
<dbReference type="Pfam" id="PF23727">
    <property type="entry name" value="Beta-prop_FAM234A_B"/>
    <property type="match status" value="1"/>
</dbReference>
<evidence type="ECO:0000256" key="2">
    <source>
        <dbReference type="ARBA" id="ARBA00022692"/>
    </source>
</evidence>
<dbReference type="GO" id="GO:0016020">
    <property type="term" value="C:membrane"/>
    <property type="evidence" value="ECO:0007669"/>
    <property type="project" value="UniProtKB-SubCell"/>
</dbReference>
<gene>
    <name evidence="8" type="ORF">EXN66_Car016201</name>
</gene>
<feature type="compositionally biased region" description="Basic and acidic residues" evidence="5">
    <location>
        <begin position="112"/>
        <end position="126"/>
    </location>
</feature>
<evidence type="ECO:0000256" key="1">
    <source>
        <dbReference type="ARBA" id="ARBA00004167"/>
    </source>
</evidence>
<proteinExistence type="predicted"/>
<dbReference type="InterPro" id="IPR055409">
    <property type="entry name" value="Beta-prop_FAM234A_B"/>
</dbReference>
<protein>
    <submittedName>
        <fullName evidence="8">Protein FAM234B</fullName>
    </submittedName>
</protein>
<name>A0A6G1QDL3_CHAAH</name>
<evidence type="ECO:0000313" key="8">
    <source>
        <dbReference type="EMBL" id="KAF3700514.1"/>
    </source>
</evidence>
<accession>A0A6G1QDL3</accession>
<dbReference type="SUPFAM" id="SSF69318">
    <property type="entry name" value="Integrin alpha N-terminal domain"/>
    <property type="match status" value="1"/>
</dbReference>
<keyword evidence="2 6" id="KW-0812">Transmembrane</keyword>
<feature type="compositionally biased region" description="Basic and acidic residues" evidence="5">
    <location>
        <begin position="91"/>
        <end position="105"/>
    </location>
</feature>
<keyword evidence="3 6" id="KW-1133">Transmembrane helix</keyword>
<dbReference type="PANTHER" id="PTHR21419">
    <property type="match status" value="1"/>
</dbReference>
<feature type="compositionally biased region" description="Acidic residues" evidence="5">
    <location>
        <begin position="31"/>
        <end position="41"/>
    </location>
</feature>
<evidence type="ECO:0000256" key="5">
    <source>
        <dbReference type="SAM" id="MobiDB-lite"/>
    </source>
</evidence>
<dbReference type="PANTHER" id="PTHR21419:SF25">
    <property type="entry name" value="PROTEIN FAM234B"/>
    <property type="match status" value="1"/>
</dbReference>
<keyword evidence="9" id="KW-1185">Reference proteome</keyword>
<feature type="compositionally biased region" description="Acidic residues" evidence="5">
    <location>
        <begin position="77"/>
        <end position="90"/>
    </location>
</feature>
<dbReference type="AlphaFoldDB" id="A0A6G1QDL3"/>
<dbReference type="InterPro" id="IPR028994">
    <property type="entry name" value="Integrin_alpha_N"/>
</dbReference>
<keyword evidence="4 6" id="KW-0472">Membrane</keyword>
<sequence length="717" mass="78284">MRRETTSFFPLYGDGKKGSELGEYDPLTQADSDDESEEDDLVLNYPRNGLGRDPCLSTGPSKLRGGRSGRGLGAKDEEQEDEEDEEDDEWREQLPSKSRQDRGDLKGMQYWSHRESGRDRMGEDRGGPGPLGGAGLGIHSTDAEEKRMRMKNAVRSAFFLVPLVCATLLVLLCAFLIPCQKGELEKKLQWERALGDAGGVTPPALALWDVDGDLVEDVFLGIAEWTNDTHPAQRNKIYSVVALSAVSGQVLWRKVVAESVMYIQCGLQYSVQRTPVCLLISKSILVAVNGTTGKNLSSVQLKNIESQAVLLPDVQGDSVPDLLVATLPADEALDLSLTLISGLTGEQIGRPVPFNLTAQGKLTGPLLHQTDKGAYYILFGLGNVEAISLRDIYIRATSRTPTCQALKVRDSGWEKLKNNSTSFVHIYRGSEGVEFLLPFVAGFGNNHNSMDTVSNLNATRSDWVLVYGSSKLSVIKQKDIRKKWTFSSDPIHSQPSLGHFNDDGVLDLFFQHSANGIMEAQVVDGANGHPLWSAEFVCPRLVLETSAISTSTGQSVFLFWASEPIKNGSKTTVAPGVAAAEPLIRKLFLLHPAYPTILLDLSSTTDTAVTSAVSYQEHQKDASYITVSSQPTTDSVPGARIVKSMSLRAAITKGQIVRLGESSKSGGPFKPSVFEVNKFFRHLTFKHQVRKKNVMSREPEQFVMSHEVAGLKGPASG</sequence>
<reference evidence="9" key="2">
    <citation type="submission" date="2019-02" db="EMBL/GenBank/DDBJ databases">
        <title>Opniocepnalus argus Var Kimnra genome.</title>
        <authorList>
            <person name="Zhou C."/>
            <person name="Xiao S."/>
        </authorList>
    </citation>
    <scope>NUCLEOTIDE SEQUENCE [LARGE SCALE GENOMIC DNA]</scope>
</reference>
<dbReference type="InterPro" id="IPR045232">
    <property type="entry name" value="FAM234"/>
</dbReference>
<feature type="domain" description="FAM234A/B beta-propeller" evidence="7">
    <location>
        <begin position="200"/>
        <end position="664"/>
    </location>
</feature>
<feature type="compositionally biased region" description="Gly residues" evidence="5">
    <location>
        <begin position="127"/>
        <end position="136"/>
    </location>
</feature>
<feature type="transmembrane region" description="Helical" evidence="6">
    <location>
        <begin position="157"/>
        <end position="177"/>
    </location>
</feature>
<evidence type="ECO:0000313" key="9">
    <source>
        <dbReference type="Proteomes" id="UP000503349"/>
    </source>
</evidence>
<evidence type="ECO:0000256" key="3">
    <source>
        <dbReference type="ARBA" id="ARBA00022989"/>
    </source>
</evidence>
<evidence type="ECO:0000259" key="7">
    <source>
        <dbReference type="Pfam" id="PF23727"/>
    </source>
</evidence>
<comment type="subcellular location">
    <subcellularLocation>
        <location evidence="1">Membrane</location>
        <topology evidence="1">Single-pass membrane protein</topology>
    </subcellularLocation>
</comment>
<organism evidence="8 9">
    <name type="scientific">Channa argus</name>
    <name type="common">Northern snakehead</name>
    <name type="synonym">Ophicephalus argus</name>
    <dbReference type="NCBI Taxonomy" id="215402"/>
    <lineage>
        <taxon>Eukaryota</taxon>
        <taxon>Metazoa</taxon>
        <taxon>Chordata</taxon>
        <taxon>Craniata</taxon>
        <taxon>Vertebrata</taxon>
        <taxon>Euteleostomi</taxon>
        <taxon>Actinopterygii</taxon>
        <taxon>Neopterygii</taxon>
        <taxon>Teleostei</taxon>
        <taxon>Neoteleostei</taxon>
        <taxon>Acanthomorphata</taxon>
        <taxon>Anabantaria</taxon>
        <taxon>Anabantiformes</taxon>
        <taxon>Channoidei</taxon>
        <taxon>Channidae</taxon>
        <taxon>Channa</taxon>
    </lineage>
</organism>
<dbReference type="EMBL" id="CM015726">
    <property type="protein sequence ID" value="KAF3700514.1"/>
    <property type="molecule type" value="Genomic_DNA"/>
</dbReference>